<evidence type="ECO:0000313" key="11">
    <source>
        <dbReference type="EMBL" id="MDR7294833.1"/>
    </source>
</evidence>
<dbReference type="Pfam" id="PF04290">
    <property type="entry name" value="DctQ"/>
    <property type="match status" value="1"/>
</dbReference>
<sequence length="202" mass="22305">MNALLSLARCIDGLNDRFGKLAAWAVLLSCFISAANAVIRYGFDYSSNAFLEIQWYLFAACVMLGASQVLRLNEHVRVDLVYSRLTGHGKVYVDLFGLVAFLLPVMVYMAWLSWNLFIVKLSTGMSAGDSVASLGLAGYWAKLLTTGEVSSNAGGLIRWPVVLVLPLGFGLVTLQGVAEIIKRVAWLAHRFDMDIHYERPLQ</sequence>
<dbReference type="RefSeq" id="WP_056876599.1">
    <property type="nucleotide sequence ID" value="NZ_JAVDXQ010000001.1"/>
</dbReference>
<dbReference type="InterPro" id="IPR007387">
    <property type="entry name" value="TRAP_DctQ"/>
</dbReference>
<comment type="function">
    <text evidence="9">Part of the tripartite ATP-independent periplasmic (TRAP) transport system.</text>
</comment>
<dbReference type="InterPro" id="IPR055348">
    <property type="entry name" value="DctQ"/>
</dbReference>
<evidence type="ECO:0000259" key="10">
    <source>
        <dbReference type="Pfam" id="PF04290"/>
    </source>
</evidence>
<keyword evidence="2 9" id="KW-0813">Transport</keyword>
<evidence type="ECO:0000256" key="1">
    <source>
        <dbReference type="ARBA" id="ARBA00004429"/>
    </source>
</evidence>
<feature type="transmembrane region" description="Helical" evidence="9">
    <location>
        <begin position="91"/>
        <end position="111"/>
    </location>
</feature>
<feature type="transmembrane region" description="Helical" evidence="9">
    <location>
        <begin position="159"/>
        <end position="181"/>
    </location>
</feature>
<comment type="caution">
    <text evidence="11">The sequence shown here is derived from an EMBL/GenBank/DDBJ whole genome shotgun (WGS) entry which is preliminary data.</text>
</comment>
<proteinExistence type="inferred from homology"/>
<protein>
    <recommendedName>
        <fullName evidence="9">TRAP transporter small permease protein</fullName>
    </recommendedName>
</protein>
<dbReference type="PANTHER" id="PTHR35011">
    <property type="entry name" value="2,3-DIKETO-L-GULONATE TRAP TRANSPORTER SMALL PERMEASE PROTEIN YIAM"/>
    <property type="match status" value="1"/>
</dbReference>
<evidence type="ECO:0000256" key="8">
    <source>
        <dbReference type="ARBA" id="ARBA00038436"/>
    </source>
</evidence>
<dbReference type="PANTHER" id="PTHR35011:SF4">
    <property type="entry name" value="SLL1102 PROTEIN"/>
    <property type="match status" value="1"/>
</dbReference>
<comment type="similarity">
    <text evidence="8 9">Belongs to the TRAP transporter small permease family.</text>
</comment>
<dbReference type="EMBL" id="JAVDXQ010000001">
    <property type="protein sequence ID" value="MDR7294833.1"/>
    <property type="molecule type" value="Genomic_DNA"/>
</dbReference>
<gene>
    <name evidence="11" type="ORF">J2X16_000154</name>
</gene>
<evidence type="ECO:0000256" key="2">
    <source>
        <dbReference type="ARBA" id="ARBA00022448"/>
    </source>
</evidence>
<feature type="transmembrane region" description="Helical" evidence="9">
    <location>
        <begin position="21"/>
        <end position="41"/>
    </location>
</feature>
<evidence type="ECO:0000256" key="7">
    <source>
        <dbReference type="ARBA" id="ARBA00023136"/>
    </source>
</evidence>
<evidence type="ECO:0000256" key="9">
    <source>
        <dbReference type="RuleBase" id="RU369079"/>
    </source>
</evidence>
<comment type="subunit">
    <text evidence="9">The complex comprises the extracytoplasmic solute receptor protein and the two transmembrane proteins.</text>
</comment>
<name>A0ABU1Z2Z3_9BURK</name>
<evidence type="ECO:0000256" key="4">
    <source>
        <dbReference type="ARBA" id="ARBA00022519"/>
    </source>
</evidence>
<evidence type="ECO:0000256" key="6">
    <source>
        <dbReference type="ARBA" id="ARBA00022989"/>
    </source>
</evidence>
<evidence type="ECO:0000313" key="12">
    <source>
        <dbReference type="Proteomes" id="UP001180536"/>
    </source>
</evidence>
<evidence type="ECO:0000256" key="3">
    <source>
        <dbReference type="ARBA" id="ARBA00022475"/>
    </source>
</evidence>
<comment type="subcellular location">
    <subcellularLocation>
        <location evidence="1 9">Cell inner membrane</location>
        <topology evidence="1 9">Multi-pass membrane protein</topology>
    </subcellularLocation>
</comment>
<keyword evidence="5 9" id="KW-0812">Transmembrane</keyword>
<evidence type="ECO:0000256" key="5">
    <source>
        <dbReference type="ARBA" id="ARBA00022692"/>
    </source>
</evidence>
<organism evidence="11 12">
    <name type="scientific">Pelomonas aquatica</name>
    <dbReference type="NCBI Taxonomy" id="431058"/>
    <lineage>
        <taxon>Bacteria</taxon>
        <taxon>Pseudomonadati</taxon>
        <taxon>Pseudomonadota</taxon>
        <taxon>Betaproteobacteria</taxon>
        <taxon>Burkholderiales</taxon>
        <taxon>Sphaerotilaceae</taxon>
        <taxon>Roseateles</taxon>
    </lineage>
</organism>
<keyword evidence="4 9" id="KW-0997">Cell inner membrane</keyword>
<keyword evidence="7 9" id="KW-0472">Membrane</keyword>
<feature type="transmembrane region" description="Helical" evidence="9">
    <location>
        <begin position="53"/>
        <end position="70"/>
    </location>
</feature>
<accession>A0ABU1Z2Z3</accession>
<feature type="domain" description="Tripartite ATP-independent periplasmic transporters DctQ component" evidence="10">
    <location>
        <begin position="31"/>
        <end position="184"/>
    </location>
</feature>
<dbReference type="Proteomes" id="UP001180536">
    <property type="component" value="Unassembled WGS sequence"/>
</dbReference>
<keyword evidence="3" id="KW-1003">Cell membrane</keyword>
<keyword evidence="6 9" id="KW-1133">Transmembrane helix</keyword>
<keyword evidence="12" id="KW-1185">Reference proteome</keyword>
<reference evidence="11 12" key="1">
    <citation type="submission" date="2023-07" db="EMBL/GenBank/DDBJ databases">
        <title>Sorghum-associated microbial communities from plants grown in Nebraska, USA.</title>
        <authorList>
            <person name="Schachtman D."/>
        </authorList>
    </citation>
    <scope>NUCLEOTIDE SEQUENCE [LARGE SCALE GENOMIC DNA]</scope>
    <source>
        <strain evidence="11 12">BE310</strain>
    </source>
</reference>